<sequence length="275" mass="31120">MGVLSNARVSLERSVANSTFAKMDRCIEEWEDDVMDIAKIEPDIVEDENETRPILPKKQYRPKTALYQKLLMSYEASHEVKLFAMDLFMRLVVKKTVGDRKIPRHVLMAACVCCAQCHYSAPNNKARVAEHFGNITIKHLRRAILAVKREDPVVRTQHKTDTDRLTELCDSLRINEHIESVIEFYRQHQCLNKDNLSCIVSPRTRCAAYIYAWLKLSSGAVAFNNPKIASFSKACHVSPNGFNSTVRALLADDGSETNKAPEKTLTNSACCSCRL</sequence>
<dbReference type="EMBL" id="LC332918">
    <property type="protein sequence ID" value="BBB16539.1"/>
    <property type="molecule type" value="Genomic_DNA"/>
</dbReference>
<name>A0A2Z5V6Y3_9VIRU</name>
<proteinExistence type="predicted"/>
<evidence type="ECO:0000313" key="1">
    <source>
        <dbReference type="EMBL" id="BBB16539.1"/>
    </source>
</evidence>
<accession>A0A2Z5V6Y3</accession>
<organism evidence="1">
    <name type="scientific">Heliothis virescens ascovirus 3j</name>
    <dbReference type="NCBI Taxonomy" id="1561067"/>
    <lineage>
        <taxon>Viruses</taxon>
        <taxon>Varidnaviria</taxon>
        <taxon>Bamfordvirae</taxon>
        <taxon>Nucleocytoviricota</taxon>
        <taxon>Megaviricetes</taxon>
        <taxon>Pimascovirales</taxon>
        <taxon>Pimascovirales incertae sedis</taxon>
        <taxon>Ascoviridae</taxon>
        <taxon>Ascovirus</taxon>
    </lineage>
</organism>
<dbReference type="Proteomes" id="UP000317522">
    <property type="component" value="Segment"/>
</dbReference>
<reference evidence="1" key="1">
    <citation type="submission" date="2017-10" db="EMBL/GenBank/DDBJ databases">
        <title>Ascovirus isolated from Spodoptera litura (Noctuidae: Lepidoptera) transmitted by generalist endoparasitoid Meteorus pulchricornis (Braconidae: Hymenoptera).</title>
        <authorList>
            <person name="Arai E."/>
            <person name="Ishii K."/>
            <person name="Ishii H."/>
            <person name="Kunimi Y."/>
            <person name="Inoue M.N."/>
            <person name="Makiyama N."/>
            <person name="Sagawa S."/>
            <person name="Nakai M."/>
        </authorList>
    </citation>
    <scope>NUCLEOTIDE SEQUENCE [LARGE SCALE GENOMIC DNA]</scope>
    <source>
        <strain evidence="1">ENT01</strain>
    </source>
</reference>
<protein>
    <submittedName>
        <fullName evidence="1">Uncharacterized protein</fullName>
    </submittedName>
</protein>